<accession>A0ABD3M551</accession>
<keyword evidence="2" id="KW-0732">Signal</keyword>
<sequence length="502" mass="55313">MRSKRVFITARLVLLLLSSYSSSVASFVCPSRQTFAAASASRLVMSSSSSSSSSTSSSTTTTTSTTSSLASDYAILIRQKYGYEIVWELHSLSQWDDTREALCELSAPNNDQLRMRNGSTIPAVCSLSCQWSLADLPLDQNSNIVGKSWSIDVSTMGEVDEIVPMELICILGRIMVQSAASEIAKIMTEGEMVNTLLRVTLQLLDGSRICQQIHLSNLCDNASGEEAGVRQLFASLNSQYADLELVDMVNDAGLVLGALPRSYIHTWNILHRGSGILVSKDKDVFQAVKQGAALPEVYVHQRTSSKRIFPSLYDMFVGGVSCHGEDSRLTAAREVAEELGLRRALDIMLDSKQQPQDLEEEVKDKLVNPLSEPLFQCTVCTSYNRCVVFVFTYTACDGERITWQDEEVAWGDYVPYSVVEQSAASSIDRLVESGVWPGKDFRIINDTKRSISDKQLAVNSEVASKYYCADTWDYVPDGLLVWKAWNSFLSGIVSNPSSSSSL</sequence>
<keyword evidence="1" id="KW-0378">Hydrolase</keyword>
<keyword evidence="5" id="KW-1185">Reference proteome</keyword>
<evidence type="ECO:0000256" key="1">
    <source>
        <dbReference type="ARBA" id="ARBA00022801"/>
    </source>
</evidence>
<dbReference type="Gene3D" id="3.90.79.10">
    <property type="entry name" value="Nucleoside Triphosphate Pyrophosphohydrolase"/>
    <property type="match status" value="1"/>
</dbReference>
<dbReference type="AlphaFoldDB" id="A0ABD3M551"/>
<evidence type="ECO:0000256" key="2">
    <source>
        <dbReference type="SAM" id="SignalP"/>
    </source>
</evidence>
<evidence type="ECO:0000259" key="3">
    <source>
        <dbReference type="PROSITE" id="PS51462"/>
    </source>
</evidence>
<protein>
    <recommendedName>
        <fullName evidence="3">Nudix hydrolase domain-containing protein</fullName>
    </recommendedName>
</protein>
<reference evidence="4 5" key="1">
    <citation type="submission" date="2024-10" db="EMBL/GenBank/DDBJ databases">
        <title>Updated reference genomes for cyclostephanoid diatoms.</title>
        <authorList>
            <person name="Roberts W.R."/>
            <person name="Alverson A.J."/>
        </authorList>
    </citation>
    <scope>NUCLEOTIDE SEQUENCE [LARGE SCALE GENOMIC DNA]</scope>
    <source>
        <strain evidence="4 5">AJA232-27</strain>
    </source>
</reference>
<dbReference type="InterPro" id="IPR020084">
    <property type="entry name" value="NUDIX_hydrolase_CS"/>
</dbReference>
<feature type="chain" id="PRO_5044741632" description="Nudix hydrolase domain-containing protein" evidence="2">
    <location>
        <begin position="27"/>
        <end position="502"/>
    </location>
</feature>
<dbReference type="GO" id="GO:0016787">
    <property type="term" value="F:hydrolase activity"/>
    <property type="evidence" value="ECO:0007669"/>
    <property type="project" value="UniProtKB-KW"/>
</dbReference>
<dbReference type="PROSITE" id="PS00893">
    <property type="entry name" value="NUDIX_BOX"/>
    <property type="match status" value="1"/>
</dbReference>
<dbReference type="PROSITE" id="PS51462">
    <property type="entry name" value="NUDIX"/>
    <property type="match status" value="1"/>
</dbReference>
<proteinExistence type="predicted"/>
<dbReference type="InterPro" id="IPR015797">
    <property type="entry name" value="NUDIX_hydrolase-like_dom_sf"/>
</dbReference>
<dbReference type="Proteomes" id="UP001530293">
    <property type="component" value="Unassembled WGS sequence"/>
</dbReference>
<name>A0ABD3M551_9STRA</name>
<organism evidence="4 5">
    <name type="scientific">Discostella pseudostelligera</name>
    <dbReference type="NCBI Taxonomy" id="259834"/>
    <lineage>
        <taxon>Eukaryota</taxon>
        <taxon>Sar</taxon>
        <taxon>Stramenopiles</taxon>
        <taxon>Ochrophyta</taxon>
        <taxon>Bacillariophyta</taxon>
        <taxon>Coscinodiscophyceae</taxon>
        <taxon>Thalassiosirophycidae</taxon>
        <taxon>Stephanodiscales</taxon>
        <taxon>Stephanodiscaceae</taxon>
        <taxon>Discostella</taxon>
    </lineage>
</organism>
<comment type="caution">
    <text evidence="4">The sequence shown here is derived from an EMBL/GenBank/DDBJ whole genome shotgun (WGS) entry which is preliminary data.</text>
</comment>
<evidence type="ECO:0000313" key="4">
    <source>
        <dbReference type="EMBL" id="KAL3759109.1"/>
    </source>
</evidence>
<gene>
    <name evidence="4" type="ORF">ACHAWU_008718</name>
</gene>
<dbReference type="InterPro" id="IPR000086">
    <property type="entry name" value="NUDIX_hydrolase_dom"/>
</dbReference>
<dbReference type="EMBL" id="JALLBG020000214">
    <property type="protein sequence ID" value="KAL3759109.1"/>
    <property type="molecule type" value="Genomic_DNA"/>
</dbReference>
<dbReference type="SUPFAM" id="SSF55811">
    <property type="entry name" value="Nudix"/>
    <property type="match status" value="1"/>
</dbReference>
<feature type="domain" description="Nudix hydrolase" evidence="3">
    <location>
        <begin position="269"/>
        <end position="426"/>
    </location>
</feature>
<feature type="signal peptide" evidence="2">
    <location>
        <begin position="1"/>
        <end position="26"/>
    </location>
</feature>
<evidence type="ECO:0000313" key="5">
    <source>
        <dbReference type="Proteomes" id="UP001530293"/>
    </source>
</evidence>